<dbReference type="AlphaFoldDB" id="A0AAD5UWS1"/>
<reference evidence="2" key="1">
    <citation type="submission" date="2022-07" db="EMBL/GenBank/DDBJ databases">
        <title>Genome Sequence of Physisporinus lineatus.</title>
        <authorList>
            <person name="Buettner E."/>
        </authorList>
    </citation>
    <scope>NUCLEOTIDE SEQUENCE</scope>
    <source>
        <strain evidence="2">VT162</strain>
    </source>
</reference>
<evidence type="ECO:0000256" key="1">
    <source>
        <dbReference type="SAM" id="MobiDB-lite"/>
    </source>
</evidence>
<keyword evidence="3" id="KW-1185">Reference proteome</keyword>
<feature type="compositionally biased region" description="Polar residues" evidence="1">
    <location>
        <begin position="160"/>
        <end position="172"/>
    </location>
</feature>
<proteinExistence type="predicted"/>
<gene>
    <name evidence="2" type="ORF">NLI96_g9630</name>
</gene>
<sequence length="877" mass="98852">MVAAPPGDLYTPFPRGHPIEEGFQSSEDGSDLHSPIIEAPYPPPDGRYHLDHLMLPDVTTSLGPPSYDARYPGSGLSVQIPVPHLLETLQGPNSTVHYEPLPPNAHPSYGMHHHHPLLDMEAQPARAHLPALSPPSEFNFNIPQTRLSEPQLTVAHVLPPSTSSRIPNTMASATGDRKQQHINAPVKGTPSAPGSNAGSTRPPRREASTTVIACRQCAPKRRGPDKRPGTRQRSCKKRPPESEGSGPLAKKRRKTNGDHDGNLISFDVKENITNKRPPPMPRFMREDANGLQPLDTVPLVLDTSIPHREVAPEAIYPKDDLSPTRRIPLYMYDAMDPSLNHSFNSPMDMNISRQRQLDHEPRDIIPISPSFDYIRRTFWDDLLSTYSATHEQSMEAIFNDLEFLLNHTSYWLFFFNVPVFFEELADPRQRDRMQPSLISSALALATLMKSSEMENGGTGRTRALYLRDTAQAQLESACSSQAVDYQLAEAALILALFESSCHPLYSTERATEALRFLDQIVKALSLSFTDLNDPDVCVFTPRSIPTVFVGKGYATPERCSCIGQPTSPLSSSPPDHYELSFSFNPPWDRNWSIEEVRKEEYRRICWSALTLVASYTSQCAAFHQEPLELYLAEPSNFALLFPGEAYERSVGHQIPGQSPKESVWALYCRSMLLWNSCIHKQEATWTSEERADFAIDAWREVQAVQDALDMHQCNSDTALMYMCREFLYNTRMTITYELRRLQDLDSAGPTMFNRRQAEEWLYYQDQVATRVKSSVLQLDQAPGHLLSRRPFQVTWFSSQVAICLALWNYDRSLVRALELAKAFLIPLDTLNALWPCPAQSSRRDELRQRLEEACTCAGIQAPLSAQMSLPPIRRSTI</sequence>
<protein>
    <recommendedName>
        <fullName evidence="4">Transcription factor domain-containing protein</fullName>
    </recommendedName>
</protein>
<feature type="region of interest" description="Disordered" evidence="1">
    <location>
        <begin position="1"/>
        <end position="34"/>
    </location>
</feature>
<organism evidence="2 3">
    <name type="scientific">Meripilus lineatus</name>
    <dbReference type="NCBI Taxonomy" id="2056292"/>
    <lineage>
        <taxon>Eukaryota</taxon>
        <taxon>Fungi</taxon>
        <taxon>Dikarya</taxon>
        <taxon>Basidiomycota</taxon>
        <taxon>Agaricomycotina</taxon>
        <taxon>Agaricomycetes</taxon>
        <taxon>Polyporales</taxon>
        <taxon>Meripilaceae</taxon>
        <taxon>Meripilus</taxon>
    </lineage>
</organism>
<feature type="compositionally biased region" description="Basic and acidic residues" evidence="1">
    <location>
        <begin position="255"/>
        <end position="264"/>
    </location>
</feature>
<accession>A0AAD5UWS1</accession>
<name>A0AAD5UWS1_9APHY</name>
<dbReference type="Proteomes" id="UP001212997">
    <property type="component" value="Unassembled WGS sequence"/>
</dbReference>
<dbReference type="EMBL" id="JANAWD010000497">
    <property type="protein sequence ID" value="KAJ3478619.1"/>
    <property type="molecule type" value="Genomic_DNA"/>
</dbReference>
<evidence type="ECO:0000313" key="3">
    <source>
        <dbReference type="Proteomes" id="UP001212997"/>
    </source>
</evidence>
<comment type="caution">
    <text evidence="2">The sequence shown here is derived from an EMBL/GenBank/DDBJ whole genome shotgun (WGS) entry which is preliminary data.</text>
</comment>
<feature type="region of interest" description="Disordered" evidence="1">
    <location>
        <begin position="157"/>
        <end position="264"/>
    </location>
</feature>
<evidence type="ECO:0000313" key="2">
    <source>
        <dbReference type="EMBL" id="KAJ3478619.1"/>
    </source>
</evidence>
<evidence type="ECO:0008006" key="4">
    <source>
        <dbReference type="Google" id="ProtNLM"/>
    </source>
</evidence>
<feature type="compositionally biased region" description="Basic residues" evidence="1">
    <location>
        <begin position="218"/>
        <end position="237"/>
    </location>
</feature>